<keyword evidence="2" id="KW-1185">Reference proteome</keyword>
<proteinExistence type="predicted"/>
<dbReference type="RefSeq" id="WP_065235479.1">
    <property type="nucleotide sequence ID" value="NZ_CAAAHU010000021.1"/>
</dbReference>
<dbReference type="Proteomes" id="UP000054742">
    <property type="component" value="Unassembled WGS sequence"/>
</dbReference>
<reference evidence="1 2" key="1">
    <citation type="submission" date="2015-11" db="EMBL/GenBank/DDBJ databases">
        <title>Genomic analysis of 38 Legionella species identifies large and diverse effector repertoires.</title>
        <authorList>
            <person name="Burstein D."/>
            <person name="Amaro F."/>
            <person name="Zusman T."/>
            <person name="Lifshitz Z."/>
            <person name="Cohen O."/>
            <person name="Gilbert J.A."/>
            <person name="Pupko T."/>
            <person name="Shuman H.A."/>
            <person name="Segal G."/>
        </authorList>
    </citation>
    <scope>NUCLEOTIDE SEQUENCE [LARGE SCALE GENOMIC DNA]</scope>
    <source>
        <strain evidence="1 2">ATCC 43878</strain>
    </source>
</reference>
<dbReference type="AlphaFoldDB" id="A0A0W0S090"/>
<dbReference type="EMBL" id="LNXV01000036">
    <property type="protein sequence ID" value="KTC76895.1"/>
    <property type="molecule type" value="Genomic_DNA"/>
</dbReference>
<gene>
    <name evidence="1" type="ORF">Lbru_3002</name>
</gene>
<name>A0A0W0S090_9GAMM</name>
<evidence type="ECO:0008006" key="3">
    <source>
        <dbReference type="Google" id="ProtNLM"/>
    </source>
</evidence>
<dbReference type="OrthoDB" id="5638714at2"/>
<sequence>MNPRYLEQWTEIARHIQRPFQAMLELNVRTLKGFNFLKAEDLVNIKKPEELVEKQVNLVIENGHKALDYLQQSFAIFEQTLQPLTEDAKKSSQSTSTTQSLKSLLNPTKLAMVPTKAAIDWAKPLLDPMLSGLEPSKTMLELANFSFDSNSKSRAGSKESKIKKN</sequence>
<organism evidence="1 2">
    <name type="scientific">Legionella brunensis</name>
    <dbReference type="NCBI Taxonomy" id="29422"/>
    <lineage>
        <taxon>Bacteria</taxon>
        <taxon>Pseudomonadati</taxon>
        <taxon>Pseudomonadota</taxon>
        <taxon>Gammaproteobacteria</taxon>
        <taxon>Legionellales</taxon>
        <taxon>Legionellaceae</taxon>
        <taxon>Legionella</taxon>
    </lineage>
</organism>
<accession>A0A0W0S090</accession>
<dbReference type="PATRIC" id="fig|29422.6.peg.3178"/>
<protein>
    <recommendedName>
        <fullName evidence="3">Phasin protein</fullName>
    </recommendedName>
</protein>
<comment type="caution">
    <text evidence="1">The sequence shown here is derived from an EMBL/GenBank/DDBJ whole genome shotgun (WGS) entry which is preliminary data.</text>
</comment>
<evidence type="ECO:0000313" key="2">
    <source>
        <dbReference type="Proteomes" id="UP000054742"/>
    </source>
</evidence>
<evidence type="ECO:0000313" key="1">
    <source>
        <dbReference type="EMBL" id="KTC76895.1"/>
    </source>
</evidence>